<dbReference type="EMBL" id="LROM01000152">
    <property type="protein sequence ID" value="OEZ91469.1"/>
    <property type="molecule type" value="Genomic_DNA"/>
</dbReference>
<dbReference type="AlphaFoldDB" id="A0A1E7W694"/>
<accession>A0A1E7W694</accession>
<name>A0A1E7W694_9BURK</name>
<proteinExistence type="predicted"/>
<evidence type="ECO:0000313" key="1">
    <source>
        <dbReference type="EMBL" id="OEZ91469.1"/>
    </source>
</evidence>
<protein>
    <submittedName>
        <fullName evidence="1">Uncharacterized protein</fullName>
    </submittedName>
</protein>
<evidence type="ECO:0000313" key="2">
    <source>
        <dbReference type="Proteomes" id="UP000175989"/>
    </source>
</evidence>
<organism evidence="1 2">
    <name type="scientific">Duganella phyllosphaerae</name>
    <dbReference type="NCBI Taxonomy" id="762836"/>
    <lineage>
        <taxon>Bacteria</taxon>
        <taxon>Pseudomonadati</taxon>
        <taxon>Pseudomonadota</taxon>
        <taxon>Betaproteobacteria</taxon>
        <taxon>Burkholderiales</taxon>
        <taxon>Oxalobacteraceae</taxon>
        <taxon>Telluria group</taxon>
        <taxon>Duganella</taxon>
    </lineage>
</organism>
<keyword evidence="2" id="KW-1185">Reference proteome</keyword>
<reference evidence="2" key="1">
    <citation type="journal article" date="2016" name="Front. Microbiol.">
        <title>Molecular Keys to the Janthinobacterium and Duganella spp. Interaction with the Plant Pathogen Fusarium graminearum.</title>
        <authorList>
            <person name="Haack F.S."/>
            <person name="Poehlein A."/>
            <person name="Kroger C."/>
            <person name="Voigt C.A."/>
            <person name="Piepenbring M."/>
            <person name="Bode H.B."/>
            <person name="Daniel R."/>
            <person name="Schafer W."/>
            <person name="Streit W.R."/>
        </authorList>
    </citation>
    <scope>NUCLEOTIDE SEQUENCE [LARGE SCALE GENOMIC DNA]</scope>
    <source>
        <strain evidence="2">T54</strain>
    </source>
</reference>
<gene>
    <name evidence="1" type="ORF">DUPY_50810</name>
</gene>
<comment type="caution">
    <text evidence="1">The sequence shown here is derived from an EMBL/GenBank/DDBJ whole genome shotgun (WGS) entry which is preliminary data.</text>
</comment>
<dbReference type="Proteomes" id="UP000175989">
    <property type="component" value="Unassembled WGS sequence"/>
</dbReference>
<sequence>MTFDPKSLLTAPLVDLDVDGLAAALAQLQAAGFGGAGVKLPGGAPARKIILVAHGAQAAHFLLSNGVPSTAT</sequence>